<proteinExistence type="predicted"/>
<gene>
    <name evidence="8" type="ORF">Pan265_03950</name>
</gene>
<keyword evidence="7" id="KW-0472">Membrane</keyword>
<dbReference type="KEGG" id="mcad:Pan265_03950"/>
<name>A0A518BUF4_9BACT</name>
<keyword evidence="5" id="KW-1133">Transmembrane helix</keyword>
<keyword evidence="3" id="KW-0378">Hydrolase</keyword>
<dbReference type="EMBL" id="CP036280">
    <property type="protein sequence ID" value="QDU70567.1"/>
    <property type="molecule type" value="Genomic_DNA"/>
</dbReference>
<dbReference type="GO" id="GO:0004559">
    <property type="term" value="F:alpha-mannosidase activity"/>
    <property type="evidence" value="ECO:0007669"/>
    <property type="project" value="TreeGrafter"/>
</dbReference>
<evidence type="ECO:0000256" key="6">
    <source>
        <dbReference type="ARBA" id="ARBA00023034"/>
    </source>
</evidence>
<accession>A0A518BUF4</accession>
<keyword evidence="2" id="KW-0812">Transmembrane</keyword>
<dbReference type="RefSeq" id="WP_145444730.1">
    <property type="nucleotide sequence ID" value="NZ_CP036280.1"/>
</dbReference>
<dbReference type="PANTHER" id="PTHR13572:SF4">
    <property type="entry name" value="RE57134P"/>
    <property type="match status" value="1"/>
</dbReference>
<dbReference type="PANTHER" id="PTHR13572">
    <property type="entry name" value="ENDO-ALPHA-1,2-MANNOSIDASE"/>
    <property type="match status" value="1"/>
</dbReference>
<comment type="subcellular location">
    <subcellularLocation>
        <location evidence="1">Golgi apparatus membrane</location>
        <topology evidence="1">Single-pass type II membrane protein</topology>
    </subcellularLocation>
</comment>
<reference evidence="8 9" key="1">
    <citation type="submission" date="2019-02" db="EMBL/GenBank/DDBJ databases">
        <title>Deep-cultivation of Planctomycetes and their phenomic and genomic characterization uncovers novel biology.</title>
        <authorList>
            <person name="Wiegand S."/>
            <person name="Jogler M."/>
            <person name="Boedeker C."/>
            <person name="Pinto D."/>
            <person name="Vollmers J."/>
            <person name="Rivas-Marin E."/>
            <person name="Kohn T."/>
            <person name="Peeters S.H."/>
            <person name="Heuer A."/>
            <person name="Rast P."/>
            <person name="Oberbeckmann S."/>
            <person name="Bunk B."/>
            <person name="Jeske O."/>
            <person name="Meyerdierks A."/>
            <person name="Storesund J.E."/>
            <person name="Kallscheuer N."/>
            <person name="Luecker S."/>
            <person name="Lage O.M."/>
            <person name="Pohl T."/>
            <person name="Merkel B.J."/>
            <person name="Hornburger P."/>
            <person name="Mueller R.-W."/>
            <person name="Bruemmer F."/>
            <person name="Labrenz M."/>
            <person name="Spormann A.M."/>
            <person name="Op den Camp H."/>
            <person name="Overmann J."/>
            <person name="Amann R."/>
            <person name="Jetten M.S.M."/>
            <person name="Mascher T."/>
            <person name="Medema M.H."/>
            <person name="Devos D.P."/>
            <person name="Kaster A.-K."/>
            <person name="Ovreas L."/>
            <person name="Rohde M."/>
            <person name="Galperin M.Y."/>
            <person name="Jogler C."/>
        </authorList>
    </citation>
    <scope>NUCLEOTIDE SEQUENCE [LARGE SCALE GENOMIC DNA]</scope>
    <source>
        <strain evidence="8 9">Pan265</strain>
    </source>
</reference>
<organism evidence="8 9">
    <name type="scientific">Mucisphaera calidilacus</name>
    <dbReference type="NCBI Taxonomy" id="2527982"/>
    <lineage>
        <taxon>Bacteria</taxon>
        <taxon>Pseudomonadati</taxon>
        <taxon>Planctomycetota</taxon>
        <taxon>Phycisphaerae</taxon>
        <taxon>Phycisphaerales</taxon>
        <taxon>Phycisphaeraceae</taxon>
        <taxon>Mucisphaera</taxon>
    </lineage>
</organism>
<evidence type="ECO:0000256" key="4">
    <source>
        <dbReference type="ARBA" id="ARBA00022968"/>
    </source>
</evidence>
<evidence type="ECO:0000313" key="8">
    <source>
        <dbReference type="EMBL" id="QDU70567.1"/>
    </source>
</evidence>
<evidence type="ECO:0000256" key="5">
    <source>
        <dbReference type="ARBA" id="ARBA00022989"/>
    </source>
</evidence>
<evidence type="ECO:0000313" key="9">
    <source>
        <dbReference type="Proteomes" id="UP000320386"/>
    </source>
</evidence>
<sequence>MRLRILTLVLLVNVVCGGVVWAQADRESTPGKRLLMHYMPWYTTPEVREAWGGHWTGWGRHDPEDVDASGRRDVWSHYYPLIGTYDSADPDVIECQLLQMKLAGVDGVIVDWYGISDLYDYPDNHVGSQALFTVAARVGMTFAVCFEDRTVQSLVEQERLDEGDVAEHLTAMVRWLDLHWFRHAHYERVDGRPLLLNFGPIYVKDASAWEAALGSVAVRPVFFALHHLWRGVEGDGGFTWVHADAWEDSAGAEDVKRKLHQLFDYVSGGDPERVIVSAVPGFKDVYDRPMIELDHREGATLEASLAACMDGPWRIVQLVTWNDYGEGTVIEPTREFGYRFLEIIQAARREEAGIAFSFTAEDLRLPARLLELRRSGDVDRGALDAVADMISDGRCDEARRAMDRLER</sequence>
<dbReference type="Gene3D" id="3.20.20.80">
    <property type="entry name" value="Glycosidases"/>
    <property type="match status" value="1"/>
</dbReference>
<evidence type="ECO:0000256" key="7">
    <source>
        <dbReference type="ARBA" id="ARBA00023136"/>
    </source>
</evidence>
<dbReference type="OrthoDB" id="9816564at2"/>
<dbReference type="InterPro" id="IPR026071">
    <property type="entry name" value="Glyco_Hydrolase_99"/>
</dbReference>
<dbReference type="Pfam" id="PF16317">
    <property type="entry name" value="Glyco_hydro_99"/>
    <property type="match status" value="1"/>
</dbReference>
<evidence type="ECO:0000256" key="3">
    <source>
        <dbReference type="ARBA" id="ARBA00022801"/>
    </source>
</evidence>
<dbReference type="AlphaFoldDB" id="A0A518BUF4"/>
<protein>
    <submittedName>
        <fullName evidence="8">Uncharacterized protein</fullName>
    </submittedName>
</protein>
<keyword evidence="6" id="KW-0333">Golgi apparatus</keyword>
<keyword evidence="4" id="KW-0735">Signal-anchor</keyword>
<dbReference type="Proteomes" id="UP000320386">
    <property type="component" value="Chromosome"/>
</dbReference>
<keyword evidence="9" id="KW-1185">Reference proteome</keyword>
<evidence type="ECO:0000256" key="2">
    <source>
        <dbReference type="ARBA" id="ARBA00022692"/>
    </source>
</evidence>
<evidence type="ECO:0000256" key="1">
    <source>
        <dbReference type="ARBA" id="ARBA00004323"/>
    </source>
</evidence>